<protein>
    <submittedName>
        <fullName evidence="1">Uncharacterized protein</fullName>
    </submittedName>
</protein>
<organism evidence="1 2">
    <name type="scientific">Proteus vulgaris</name>
    <dbReference type="NCBI Taxonomy" id="585"/>
    <lineage>
        <taxon>Bacteria</taxon>
        <taxon>Pseudomonadati</taxon>
        <taxon>Pseudomonadota</taxon>
        <taxon>Gammaproteobacteria</taxon>
        <taxon>Enterobacterales</taxon>
        <taxon>Morganellaceae</taxon>
        <taxon>Proteus</taxon>
    </lineage>
</organism>
<proteinExistence type="predicted"/>
<gene>
    <name evidence="1" type="ORF">GTH24_06630</name>
</gene>
<evidence type="ECO:0000313" key="1">
    <source>
        <dbReference type="EMBL" id="QIF93583.1"/>
    </source>
</evidence>
<evidence type="ECO:0000313" key="2">
    <source>
        <dbReference type="Proteomes" id="UP000503287"/>
    </source>
</evidence>
<reference evidence="1 2" key="1">
    <citation type="submission" date="2020-01" db="EMBL/GenBank/DDBJ databases">
        <title>The genomic epidemiology of tigecycline resistance gene tet(X) variants in a swine farm in China.</title>
        <authorList>
            <person name="Peng K."/>
            <person name="Li R."/>
        </authorList>
    </citation>
    <scope>NUCLEOTIDE SEQUENCE [LARGE SCALE GENOMIC DNA]</scope>
    <source>
        <strain evidence="1 2">ZN3</strain>
    </source>
</reference>
<keyword evidence="2" id="KW-1185">Reference proteome</keyword>
<dbReference type="NCBIfam" id="NF033230">
    <property type="entry name" value="phage_region_01"/>
    <property type="match status" value="1"/>
</dbReference>
<name>A0A6G6SGE2_PROVU</name>
<dbReference type="InterPro" id="IPR059241">
    <property type="entry name" value="SfIV_phage_associated"/>
</dbReference>
<dbReference type="RefSeq" id="WP_161770161.1">
    <property type="nucleotide sequence ID" value="NZ_CP047344.1"/>
</dbReference>
<accession>A0A6G6SGE2</accession>
<dbReference type="AlphaFoldDB" id="A0A6G6SGE2"/>
<dbReference type="Proteomes" id="UP000503287">
    <property type="component" value="Chromosome"/>
</dbReference>
<sequence length="142" mass="16606">MSNASKMYHHIKEHIESVRKVSRTGFVENGVTDMVINRACLILSLEYLLSDYRQKHSTVFNALNGKDALIHLVINKYNWLISDVRKMSLNDLLLAITDELSFTKLPDECKNFLSSIHYDKYHNCFEDFPDEEWDTSISQLYL</sequence>
<dbReference type="EMBL" id="CP047344">
    <property type="protein sequence ID" value="QIF93583.1"/>
    <property type="molecule type" value="Genomic_DNA"/>
</dbReference>